<feature type="transmembrane region" description="Helical" evidence="1">
    <location>
        <begin position="207"/>
        <end position="228"/>
    </location>
</feature>
<proteinExistence type="predicted"/>
<evidence type="ECO:0000313" key="3">
    <source>
        <dbReference type="WBParaSite" id="jg10083"/>
    </source>
</evidence>
<name>A0A915CL00_9BILA</name>
<dbReference type="Proteomes" id="UP000887574">
    <property type="component" value="Unplaced"/>
</dbReference>
<keyword evidence="1" id="KW-1133">Transmembrane helix</keyword>
<organism evidence="2 3">
    <name type="scientific">Ditylenchus dipsaci</name>
    <dbReference type="NCBI Taxonomy" id="166011"/>
    <lineage>
        <taxon>Eukaryota</taxon>
        <taxon>Metazoa</taxon>
        <taxon>Ecdysozoa</taxon>
        <taxon>Nematoda</taxon>
        <taxon>Chromadorea</taxon>
        <taxon>Rhabditida</taxon>
        <taxon>Tylenchina</taxon>
        <taxon>Tylenchomorpha</taxon>
        <taxon>Sphaerularioidea</taxon>
        <taxon>Anguinidae</taxon>
        <taxon>Anguininae</taxon>
        <taxon>Ditylenchus</taxon>
    </lineage>
</organism>
<evidence type="ECO:0000256" key="1">
    <source>
        <dbReference type="SAM" id="Phobius"/>
    </source>
</evidence>
<keyword evidence="2" id="KW-1185">Reference proteome</keyword>
<sequence>MNCLEVMQAEENDKLDKHWQQLKFNFDSWIGLQEEFKSAYNGLDSWWLSPYNFFRPHRLDRQQNDLTMRYFPIIGVARRKCFSQRKIYDKLLRKKQQREDRLNAYKNFVQQGQWNYAANNKQDHVKKSARKFKPGSEACIVIFIVYLIFIVLIGHAISSVFMYFLADWIDLAYMPVGNITIRGNLYKITYESGSSEIISKPSCLVEIYLRLILTFLLFLGASCLAYWIMKPKMPELFQDYLDTPLKELK</sequence>
<evidence type="ECO:0000313" key="2">
    <source>
        <dbReference type="Proteomes" id="UP000887574"/>
    </source>
</evidence>
<keyword evidence="1" id="KW-0812">Transmembrane</keyword>
<accession>A0A915CL00</accession>
<protein>
    <submittedName>
        <fullName evidence="3">Uncharacterized protein</fullName>
    </submittedName>
</protein>
<dbReference type="WBParaSite" id="jg10083">
    <property type="protein sequence ID" value="jg10083"/>
    <property type="gene ID" value="jg10083"/>
</dbReference>
<reference evidence="3" key="1">
    <citation type="submission" date="2022-11" db="UniProtKB">
        <authorList>
            <consortium name="WormBaseParasite"/>
        </authorList>
    </citation>
    <scope>IDENTIFICATION</scope>
</reference>
<dbReference type="AlphaFoldDB" id="A0A915CL00"/>
<feature type="transmembrane region" description="Helical" evidence="1">
    <location>
        <begin position="140"/>
        <end position="166"/>
    </location>
</feature>
<keyword evidence="1" id="KW-0472">Membrane</keyword>